<evidence type="ECO:0000259" key="14">
    <source>
        <dbReference type="PROSITE" id="PS50885"/>
    </source>
</evidence>
<dbReference type="GO" id="GO:0005524">
    <property type="term" value="F:ATP binding"/>
    <property type="evidence" value="ECO:0007669"/>
    <property type="project" value="UniProtKB-KW"/>
</dbReference>
<dbReference type="Pfam" id="PF02518">
    <property type="entry name" value="HATPase_c"/>
    <property type="match status" value="1"/>
</dbReference>
<evidence type="ECO:0000313" key="15">
    <source>
        <dbReference type="EMBL" id="RBW70710.1"/>
    </source>
</evidence>
<dbReference type="GO" id="GO:0005886">
    <property type="term" value="C:plasma membrane"/>
    <property type="evidence" value="ECO:0007669"/>
    <property type="project" value="UniProtKB-SubCell"/>
</dbReference>
<dbReference type="InterPro" id="IPR036890">
    <property type="entry name" value="HATPase_C_sf"/>
</dbReference>
<evidence type="ECO:0000259" key="13">
    <source>
        <dbReference type="PROSITE" id="PS50109"/>
    </source>
</evidence>
<evidence type="ECO:0000256" key="7">
    <source>
        <dbReference type="ARBA" id="ARBA00022741"/>
    </source>
</evidence>
<evidence type="ECO:0000256" key="6">
    <source>
        <dbReference type="ARBA" id="ARBA00022679"/>
    </source>
</evidence>
<keyword evidence="11 12" id="KW-0472">Membrane</keyword>
<dbReference type="Proteomes" id="UP000253314">
    <property type="component" value="Unassembled WGS sequence"/>
</dbReference>
<dbReference type="RefSeq" id="WP_113804704.1">
    <property type="nucleotide sequence ID" value="NZ_QOCW01000003.1"/>
</dbReference>
<dbReference type="Pfam" id="PF00672">
    <property type="entry name" value="HAMP"/>
    <property type="match status" value="1"/>
</dbReference>
<keyword evidence="8 15" id="KW-0418">Kinase</keyword>
<comment type="subcellular location">
    <subcellularLocation>
        <location evidence="2">Cell membrane</location>
        <topology evidence="2">Multi-pass membrane protein</topology>
    </subcellularLocation>
</comment>
<dbReference type="SUPFAM" id="SSF47384">
    <property type="entry name" value="Homodimeric domain of signal transducing histidine kinase"/>
    <property type="match status" value="1"/>
</dbReference>
<dbReference type="SMART" id="SM00304">
    <property type="entry name" value="HAMP"/>
    <property type="match status" value="1"/>
</dbReference>
<dbReference type="PANTHER" id="PTHR45453:SF1">
    <property type="entry name" value="PHOSPHATE REGULON SENSOR PROTEIN PHOR"/>
    <property type="match status" value="1"/>
</dbReference>
<keyword evidence="9" id="KW-0067">ATP-binding</keyword>
<evidence type="ECO:0000256" key="12">
    <source>
        <dbReference type="SAM" id="Phobius"/>
    </source>
</evidence>
<sequence>MRINEKQRVPLLRYWTRRYVLTLCIGLAIIAILSVLWIRQTTLENRLDLTRFFAAEVADRIVNEQGGMQYRETLPRIIKERERFLLSSEHSIIQILDRSGTIVFQKPAFEMSGKNELVPIVPSNNEETVQKVKLGNRETLYVVLSPIEYNDEVIGWVSIAQSKKDLTKVNYEYGLLTVLLLSLALLGWGVIYLFSKKLAGPIQDVAAAAKQIREGNYEVDLAEDIAEKEIYELVDSFKEMAGRLQQLEGLRTELLAGVTHELKTPVASISGLIQAVKEGIVTEEEAEEFLEISLKEAERLQKMVADLLDFNSFASGAVEVNVEKLNMNQLVAEITHQWKLVHEESSFQVNSTVPESTFTAYGDAMRIQQIMINLLNNSKHAVKENGEIEVQLYELDEQFIGIDVRDNGIGIPKVEQNLIFERFYRGEDKKHCVRGLGLGLPYSKMLAKAQSGDLYLKQSSSSGTIFTLLIPKHK</sequence>
<evidence type="ECO:0000256" key="8">
    <source>
        <dbReference type="ARBA" id="ARBA00022777"/>
    </source>
</evidence>
<gene>
    <name evidence="15" type="ORF">DS031_04290</name>
</gene>
<keyword evidence="7" id="KW-0547">Nucleotide-binding</keyword>
<comment type="caution">
    <text evidence="15">The sequence shown here is derived from an EMBL/GenBank/DDBJ whole genome shotgun (WGS) entry which is preliminary data.</text>
</comment>
<dbReference type="Gene3D" id="1.10.287.130">
    <property type="match status" value="1"/>
</dbReference>
<feature type="transmembrane region" description="Helical" evidence="12">
    <location>
        <begin position="173"/>
        <end position="194"/>
    </location>
</feature>
<dbReference type="PROSITE" id="PS50109">
    <property type="entry name" value="HIS_KIN"/>
    <property type="match status" value="1"/>
</dbReference>
<dbReference type="CDD" id="cd06225">
    <property type="entry name" value="HAMP"/>
    <property type="match status" value="1"/>
</dbReference>
<evidence type="ECO:0000256" key="11">
    <source>
        <dbReference type="ARBA" id="ARBA00023136"/>
    </source>
</evidence>
<dbReference type="CDD" id="cd00082">
    <property type="entry name" value="HisKA"/>
    <property type="match status" value="1"/>
</dbReference>
<feature type="transmembrane region" description="Helical" evidence="12">
    <location>
        <begin position="20"/>
        <end position="38"/>
    </location>
</feature>
<dbReference type="SMART" id="SM00387">
    <property type="entry name" value="HATPase_c"/>
    <property type="match status" value="1"/>
</dbReference>
<dbReference type="InterPro" id="IPR003594">
    <property type="entry name" value="HATPase_dom"/>
</dbReference>
<dbReference type="InterPro" id="IPR003661">
    <property type="entry name" value="HisK_dim/P_dom"/>
</dbReference>
<dbReference type="GO" id="GO:0004721">
    <property type="term" value="F:phosphoprotein phosphatase activity"/>
    <property type="evidence" value="ECO:0007669"/>
    <property type="project" value="TreeGrafter"/>
</dbReference>
<dbReference type="GO" id="GO:0016036">
    <property type="term" value="P:cellular response to phosphate starvation"/>
    <property type="evidence" value="ECO:0007669"/>
    <property type="project" value="TreeGrafter"/>
</dbReference>
<dbReference type="Gene3D" id="6.10.340.10">
    <property type="match status" value="1"/>
</dbReference>
<comment type="catalytic activity">
    <reaction evidence="1">
        <text>ATP + protein L-histidine = ADP + protein N-phospho-L-histidine.</text>
        <dbReference type="EC" id="2.7.13.3"/>
    </reaction>
</comment>
<dbReference type="Gene3D" id="3.30.565.10">
    <property type="entry name" value="Histidine kinase-like ATPase, C-terminal domain"/>
    <property type="match status" value="1"/>
</dbReference>
<dbReference type="InterPro" id="IPR005467">
    <property type="entry name" value="His_kinase_dom"/>
</dbReference>
<keyword evidence="10" id="KW-0902">Two-component regulatory system</keyword>
<dbReference type="InterPro" id="IPR036097">
    <property type="entry name" value="HisK_dim/P_sf"/>
</dbReference>
<evidence type="ECO:0000256" key="4">
    <source>
        <dbReference type="ARBA" id="ARBA00022475"/>
    </source>
</evidence>
<keyword evidence="16" id="KW-1185">Reference proteome</keyword>
<proteinExistence type="predicted"/>
<dbReference type="GO" id="GO:0000155">
    <property type="term" value="F:phosphorelay sensor kinase activity"/>
    <property type="evidence" value="ECO:0007669"/>
    <property type="project" value="InterPro"/>
</dbReference>
<dbReference type="Pfam" id="PF00512">
    <property type="entry name" value="HisKA"/>
    <property type="match status" value="1"/>
</dbReference>
<evidence type="ECO:0000256" key="3">
    <source>
        <dbReference type="ARBA" id="ARBA00012438"/>
    </source>
</evidence>
<dbReference type="SUPFAM" id="SSF55874">
    <property type="entry name" value="ATPase domain of HSP90 chaperone/DNA topoisomerase II/histidine kinase"/>
    <property type="match status" value="1"/>
</dbReference>
<accession>A0A366XWC6</accession>
<dbReference type="EC" id="2.7.13.3" evidence="3"/>
<keyword evidence="12" id="KW-0812">Transmembrane</keyword>
<evidence type="ECO:0000256" key="10">
    <source>
        <dbReference type="ARBA" id="ARBA00023012"/>
    </source>
</evidence>
<reference evidence="15 16" key="1">
    <citation type="submission" date="2018-07" db="EMBL/GenBank/DDBJ databases">
        <title>Lottiidibacillus patelloidae gen. nov., sp. nov., isolated from the intestinal tract of a marine limpet and the reclassification of B. taeanensis BH030017T, B. algicola KMM 3737T and B. hwajinpoensis SW-72T as genus Lottiidibacillus.</title>
        <authorList>
            <person name="Liu R."/>
            <person name="Huang Z."/>
        </authorList>
    </citation>
    <scope>NUCLEOTIDE SEQUENCE [LARGE SCALE GENOMIC DNA]</scope>
    <source>
        <strain evidence="15 16">BH030017</strain>
    </source>
</reference>
<dbReference type="PROSITE" id="PS50885">
    <property type="entry name" value="HAMP"/>
    <property type="match status" value="1"/>
</dbReference>
<dbReference type="InterPro" id="IPR004358">
    <property type="entry name" value="Sig_transdc_His_kin-like_C"/>
</dbReference>
<feature type="domain" description="Histidine kinase" evidence="13">
    <location>
        <begin position="257"/>
        <end position="474"/>
    </location>
</feature>
<dbReference type="AlphaFoldDB" id="A0A366XWC6"/>
<keyword evidence="12" id="KW-1133">Transmembrane helix</keyword>
<protein>
    <recommendedName>
        <fullName evidence="3">histidine kinase</fullName>
        <ecNumber evidence="3">2.7.13.3</ecNumber>
    </recommendedName>
</protein>
<keyword evidence="5" id="KW-0597">Phosphoprotein</keyword>
<dbReference type="OrthoDB" id="9813151at2"/>
<dbReference type="CDD" id="cd00075">
    <property type="entry name" value="HATPase"/>
    <property type="match status" value="1"/>
</dbReference>
<evidence type="ECO:0000256" key="5">
    <source>
        <dbReference type="ARBA" id="ARBA00022553"/>
    </source>
</evidence>
<keyword evidence="6" id="KW-0808">Transferase</keyword>
<evidence type="ECO:0000256" key="1">
    <source>
        <dbReference type="ARBA" id="ARBA00000085"/>
    </source>
</evidence>
<evidence type="ECO:0000256" key="9">
    <source>
        <dbReference type="ARBA" id="ARBA00022840"/>
    </source>
</evidence>
<name>A0A366XWC6_9BACI</name>
<feature type="domain" description="HAMP" evidence="14">
    <location>
        <begin position="196"/>
        <end position="249"/>
    </location>
</feature>
<dbReference type="PRINTS" id="PR00344">
    <property type="entry name" value="BCTRLSENSOR"/>
</dbReference>
<organism evidence="15 16">
    <name type="scientific">Bacillus taeanensis</name>
    <dbReference type="NCBI Taxonomy" id="273032"/>
    <lineage>
        <taxon>Bacteria</taxon>
        <taxon>Bacillati</taxon>
        <taxon>Bacillota</taxon>
        <taxon>Bacilli</taxon>
        <taxon>Bacillales</taxon>
        <taxon>Bacillaceae</taxon>
        <taxon>Bacillus</taxon>
    </lineage>
</organism>
<dbReference type="SMART" id="SM00388">
    <property type="entry name" value="HisKA"/>
    <property type="match status" value="1"/>
</dbReference>
<dbReference type="SUPFAM" id="SSF158472">
    <property type="entry name" value="HAMP domain-like"/>
    <property type="match status" value="1"/>
</dbReference>
<dbReference type="InterPro" id="IPR050351">
    <property type="entry name" value="BphY/WalK/GraS-like"/>
</dbReference>
<evidence type="ECO:0000313" key="16">
    <source>
        <dbReference type="Proteomes" id="UP000253314"/>
    </source>
</evidence>
<evidence type="ECO:0000256" key="2">
    <source>
        <dbReference type="ARBA" id="ARBA00004651"/>
    </source>
</evidence>
<keyword evidence="4" id="KW-1003">Cell membrane</keyword>
<dbReference type="EMBL" id="QOCW01000003">
    <property type="protein sequence ID" value="RBW70710.1"/>
    <property type="molecule type" value="Genomic_DNA"/>
</dbReference>
<dbReference type="PANTHER" id="PTHR45453">
    <property type="entry name" value="PHOSPHATE REGULON SENSOR PROTEIN PHOR"/>
    <property type="match status" value="1"/>
</dbReference>
<dbReference type="InterPro" id="IPR003660">
    <property type="entry name" value="HAMP_dom"/>
</dbReference>